<keyword evidence="2" id="KW-1185">Reference proteome</keyword>
<feature type="non-terminal residue" evidence="1">
    <location>
        <position position="1"/>
    </location>
</feature>
<evidence type="ECO:0000313" key="1">
    <source>
        <dbReference type="EMBL" id="GMR54717.1"/>
    </source>
</evidence>
<protein>
    <submittedName>
        <fullName evidence="1">Uncharacterized protein</fullName>
    </submittedName>
</protein>
<dbReference type="Proteomes" id="UP001328107">
    <property type="component" value="Unassembled WGS sequence"/>
</dbReference>
<evidence type="ECO:0000313" key="2">
    <source>
        <dbReference type="Proteomes" id="UP001328107"/>
    </source>
</evidence>
<accession>A0AAN5I6U0</accession>
<dbReference type="AlphaFoldDB" id="A0AAN5I6U0"/>
<name>A0AAN5I6U0_9BILA</name>
<proteinExistence type="predicted"/>
<organism evidence="1 2">
    <name type="scientific">Pristionchus mayeri</name>
    <dbReference type="NCBI Taxonomy" id="1317129"/>
    <lineage>
        <taxon>Eukaryota</taxon>
        <taxon>Metazoa</taxon>
        <taxon>Ecdysozoa</taxon>
        <taxon>Nematoda</taxon>
        <taxon>Chromadorea</taxon>
        <taxon>Rhabditida</taxon>
        <taxon>Rhabditina</taxon>
        <taxon>Diplogasteromorpha</taxon>
        <taxon>Diplogasteroidea</taxon>
        <taxon>Neodiplogasteridae</taxon>
        <taxon>Pristionchus</taxon>
    </lineage>
</organism>
<gene>
    <name evidence="1" type="ORF">PMAYCL1PPCAC_24912</name>
</gene>
<sequence length="180" mass="20027">DGVVRFDAIPPLASLTMKDLTRANGNIINSFLKMARSDHPEARRGTSLLEENNPSDLQLWCAGKYLEPRRVDVETDWGDVGVAPTDLYDFVVELRKTNVAHVATPDPTLKSQMAPLVLALMLKKDRSSLRHKLTSLRLVAPSPNSSLRALTICPIAAHASYCEVQCKKVHLEPRPDHRIL</sequence>
<reference evidence="2" key="1">
    <citation type="submission" date="2022-10" db="EMBL/GenBank/DDBJ databases">
        <title>Genome assembly of Pristionchus species.</title>
        <authorList>
            <person name="Yoshida K."/>
            <person name="Sommer R.J."/>
        </authorList>
    </citation>
    <scope>NUCLEOTIDE SEQUENCE [LARGE SCALE GENOMIC DNA]</scope>
    <source>
        <strain evidence="2">RS5460</strain>
    </source>
</reference>
<dbReference type="EMBL" id="BTRK01000005">
    <property type="protein sequence ID" value="GMR54717.1"/>
    <property type="molecule type" value="Genomic_DNA"/>
</dbReference>
<comment type="caution">
    <text evidence="1">The sequence shown here is derived from an EMBL/GenBank/DDBJ whole genome shotgun (WGS) entry which is preliminary data.</text>
</comment>